<dbReference type="Proteomes" id="UP000245263">
    <property type="component" value="Chromosome 1"/>
</dbReference>
<gene>
    <name evidence="2" type="ORF">LPTSP3_g26470</name>
</gene>
<feature type="transmembrane region" description="Helical" evidence="1">
    <location>
        <begin position="47"/>
        <end position="67"/>
    </location>
</feature>
<feature type="transmembrane region" description="Helical" evidence="1">
    <location>
        <begin position="112"/>
        <end position="129"/>
    </location>
</feature>
<protein>
    <recommendedName>
        <fullName evidence="4">DUF1761 domain-containing protein</fullName>
    </recommendedName>
</protein>
<reference evidence="2 3" key="1">
    <citation type="submission" date="2021-08" db="EMBL/GenBank/DDBJ databases">
        <title>Complete genome sequence of Leptospira kobayashii strain E30.</title>
        <authorList>
            <person name="Nakao R."/>
            <person name="Nakamura S."/>
            <person name="Masuzawa T."/>
            <person name="Koizumi N."/>
        </authorList>
    </citation>
    <scope>NUCLEOTIDE SEQUENCE [LARGE SCALE GENOMIC DNA]</scope>
    <source>
        <strain evidence="2 3">E30</strain>
    </source>
</reference>
<proteinExistence type="predicted"/>
<name>A0ABN6KF66_9LEPT</name>
<dbReference type="InterPro" id="IPR013879">
    <property type="entry name" value="DUF1761"/>
</dbReference>
<evidence type="ECO:0000256" key="1">
    <source>
        <dbReference type="SAM" id="Phobius"/>
    </source>
</evidence>
<dbReference type="EMBL" id="AP025028">
    <property type="protein sequence ID" value="BDA79717.1"/>
    <property type="molecule type" value="Genomic_DNA"/>
</dbReference>
<accession>A0ABN6KF66</accession>
<keyword evidence="1" id="KW-1133">Transmembrane helix</keyword>
<feature type="transmembrane region" description="Helical" evidence="1">
    <location>
        <begin position="79"/>
        <end position="100"/>
    </location>
</feature>
<sequence>MNSVAIFISVLVQQAIGAAYYGILGGAWAESLGKTRADFEASAGDPVPYLTGIISSIFLSLGTAWIFRQTGVRTLVTGSRYAILFFLFFSVFVSTMHTYYAHTSQTRLLIDTGYDFLVFLVTGAIIGGFPKKEKSTRSISSI</sequence>
<organism evidence="2 3">
    <name type="scientific">Leptospira kobayashii</name>
    <dbReference type="NCBI Taxonomy" id="1917830"/>
    <lineage>
        <taxon>Bacteria</taxon>
        <taxon>Pseudomonadati</taxon>
        <taxon>Spirochaetota</taxon>
        <taxon>Spirochaetia</taxon>
        <taxon>Leptospirales</taxon>
        <taxon>Leptospiraceae</taxon>
        <taxon>Leptospira</taxon>
    </lineage>
</organism>
<dbReference type="RefSeq" id="WP_109020370.1">
    <property type="nucleotide sequence ID" value="NZ_AP025028.1"/>
</dbReference>
<keyword evidence="1" id="KW-0812">Transmembrane</keyword>
<keyword evidence="1" id="KW-0472">Membrane</keyword>
<evidence type="ECO:0000313" key="3">
    <source>
        <dbReference type="Proteomes" id="UP000245263"/>
    </source>
</evidence>
<evidence type="ECO:0008006" key="4">
    <source>
        <dbReference type="Google" id="ProtNLM"/>
    </source>
</evidence>
<evidence type="ECO:0000313" key="2">
    <source>
        <dbReference type="EMBL" id="BDA79717.1"/>
    </source>
</evidence>
<keyword evidence="3" id="KW-1185">Reference proteome</keyword>
<dbReference type="Pfam" id="PF08570">
    <property type="entry name" value="DUF1761"/>
    <property type="match status" value="1"/>
</dbReference>